<keyword evidence="1" id="KW-1133">Transmembrane helix</keyword>
<keyword evidence="1" id="KW-0812">Transmembrane</keyword>
<feature type="transmembrane region" description="Helical" evidence="1">
    <location>
        <begin position="108"/>
        <end position="126"/>
    </location>
</feature>
<proteinExistence type="predicted"/>
<organism evidence="2">
    <name type="scientific">metagenome</name>
    <dbReference type="NCBI Taxonomy" id="256318"/>
    <lineage>
        <taxon>unclassified sequences</taxon>
        <taxon>metagenomes</taxon>
    </lineage>
</organism>
<dbReference type="AlphaFoldDB" id="A0A2P2BWT8"/>
<name>A0A2P2BWT8_9ZZZZ</name>
<sequence>MLTVALVLAALAALVHVYIFVLESLQWEQPGTLKAFGMNAEVARVTKPLAYNQGFYNLFLAIGTAVGIALSGSQREAAIALVVFGCGSMVAAALVLVTSDASKARGAAIQGTFPALALLGLLIWGLG</sequence>
<accession>A0A2P2BWT8</accession>
<evidence type="ECO:0000313" key="2">
    <source>
        <dbReference type="EMBL" id="CUR54193.1"/>
    </source>
</evidence>
<protein>
    <submittedName>
        <fullName evidence="2">Putative membrane protein</fullName>
    </submittedName>
</protein>
<dbReference type="PANTHER" id="PTHR38446">
    <property type="entry name" value="BLL0914 PROTEIN"/>
    <property type="match status" value="1"/>
</dbReference>
<gene>
    <name evidence="2" type="ORF">NOCA2140016</name>
</gene>
<dbReference type="PANTHER" id="PTHR38446:SF1">
    <property type="entry name" value="BLL0914 PROTEIN"/>
    <property type="match status" value="1"/>
</dbReference>
<reference evidence="2" key="1">
    <citation type="submission" date="2015-08" db="EMBL/GenBank/DDBJ databases">
        <authorList>
            <person name="Babu N.S."/>
            <person name="Beckwith C.J."/>
            <person name="Beseler K.G."/>
            <person name="Brison A."/>
            <person name="Carone J.V."/>
            <person name="Caskin T.P."/>
            <person name="Diamond M."/>
            <person name="Durham M.E."/>
            <person name="Foxe J.M."/>
            <person name="Go M."/>
            <person name="Henderson B.A."/>
            <person name="Jones I.B."/>
            <person name="McGettigan J.A."/>
            <person name="Micheletti S.J."/>
            <person name="Nasrallah M.E."/>
            <person name="Ortiz D."/>
            <person name="Piller C.R."/>
            <person name="Privatt S.R."/>
            <person name="Schneider S.L."/>
            <person name="Sharp S."/>
            <person name="Smith T.C."/>
            <person name="Stanton J.D."/>
            <person name="Ullery H.E."/>
            <person name="Wilson R.J."/>
            <person name="Serrano M.G."/>
            <person name="Buck G."/>
            <person name="Lee V."/>
            <person name="Wang Y."/>
            <person name="Carvalho R."/>
            <person name="Voegtly L."/>
            <person name="Shi R."/>
            <person name="Duckworth R."/>
            <person name="Johnson A."/>
            <person name="Loviza R."/>
            <person name="Walstead R."/>
            <person name="Shah Z."/>
            <person name="Kiflezghi M."/>
            <person name="Wade K."/>
            <person name="Ball S.L."/>
            <person name="Bradley K.W."/>
            <person name="Asai D.J."/>
            <person name="Bowman C.A."/>
            <person name="Russell D.A."/>
            <person name="Pope W.H."/>
            <person name="Jacobs-Sera D."/>
            <person name="Hendrix R.W."/>
            <person name="Hatfull G.F."/>
        </authorList>
    </citation>
    <scope>NUCLEOTIDE SEQUENCE</scope>
</reference>
<dbReference type="InterPro" id="IPR009732">
    <property type="entry name" value="DUF1304"/>
</dbReference>
<dbReference type="EMBL" id="CZKA01000006">
    <property type="protein sequence ID" value="CUR54193.1"/>
    <property type="molecule type" value="Genomic_DNA"/>
</dbReference>
<dbReference type="Pfam" id="PF06993">
    <property type="entry name" value="DUF1304"/>
    <property type="match status" value="1"/>
</dbReference>
<feature type="transmembrane region" description="Helical" evidence="1">
    <location>
        <begin position="77"/>
        <end position="96"/>
    </location>
</feature>
<feature type="transmembrane region" description="Helical" evidence="1">
    <location>
        <begin position="54"/>
        <end position="70"/>
    </location>
</feature>
<evidence type="ECO:0000256" key="1">
    <source>
        <dbReference type="SAM" id="Phobius"/>
    </source>
</evidence>
<keyword evidence="1" id="KW-0472">Membrane</keyword>